<gene>
    <name evidence="2" type="ORF">BTO32_09655</name>
</gene>
<dbReference type="STRING" id="135739.BTO32_09655"/>
<proteinExistence type="predicted"/>
<comment type="caution">
    <text evidence="2">The sequence shown here is derived from an EMBL/GenBank/DDBJ whole genome shotgun (WGS) entry which is preliminary data.</text>
</comment>
<protein>
    <submittedName>
        <fullName evidence="2">Uncharacterized protein</fullName>
    </submittedName>
</protein>
<dbReference type="AlphaFoldDB" id="A0A1V2DQN7"/>
<dbReference type="EMBL" id="MSCW01000007">
    <property type="protein sequence ID" value="ONF42958.1"/>
    <property type="molecule type" value="Genomic_DNA"/>
</dbReference>
<name>A0A1V2DQN7_9GAMM</name>
<dbReference type="Proteomes" id="UP000189339">
    <property type="component" value="Unassembled WGS sequence"/>
</dbReference>
<dbReference type="SUPFAM" id="SSF69318">
    <property type="entry name" value="Integrin alpha N-terminal domain"/>
    <property type="match status" value="1"/>
</dbReference>
<feature type="region of interest" description="Disordered" evidence="1">
    <location>
        <begin position="14"/>
        <end position="35"/>
    </location>
</feature>
<organism evidence="2 3">
    <name type="scientific">Marinobacter lutaoensis</name>
    <dbReference type="NCBI Taxonomy" id="135739"/>
    <lineage>
        <taxon>Bacteria</taxon>
        <taxon>Pseudomonadati</taxon>
        <taxon>Pseudomonadota</taxon>
        <taxon>Gammaproteobacteria</taxon>
        <taxon>Pseudomonadales</taxon>
        <taxon>Marinobacteraceae</taxon>
        <taxon>Marinobacter</taxon>
    </lineage>
</organism>
<evidence type="ECO:0000313" key="3">
    <source>
        <dbReference type="Proteomes" id="UP000189339"/>
    </source>
</evidence>
<evidence type="ECO:0000313" key="2">
    <source>
        <dbReference type="EMBL" id="ONF42958.1"/>
    </source>
</evidence>
<accession>A0A1V2DQN7</accession>
<keyword evidence="3" id="KW-1185">Reference proteome</keyword>
<evidence type="ECO:0000256" key="1">
    <source>
        <dbReference type="SAM" id="MobiDB-lite"/>
    </source>
</evidence>
<dbReference type="InterPro" id="IPR028994">
    <property type="entry name" value="Integrin_alpha_N"/>
</dbReference>
<reference evidence="2 3" key="1">
    <citation type="submission" date="2016-12" db="EMBL/GenBank/DDBJ databases">
        <title>Marinobacter lutaoensis whole genome sequencing.</title>
        <authorList>
            <person name="Verma A."/>
            <person name="Krishnamurthi S."/>
        </authorList>
    </citation>
    <scope>NUCLEOTIDE SEQUENCE [LARGE SCALE GENOMIC DNA]</scope>
    <source>
        <strain evidence="2 3">T5054</strain>
    </source>
</reference>
<sequence length="1057" mass="111013">MLITVSLMTACGGGSGGGGDGDSRDDGSVSITGKVTDPEISGAAVHLEDADGQALTRIVQTGDDGRFSFTLDAAAVDEGLRVIAVGGRDTATGQDLGSLTLAAPYAGTGTDTVVSPLSTLALAYQDANGTIAGLAQLLGLSEPELLADPAGSLAAQRASLLTTDLLVALKGVEAPVQDLLEQLLMVSGDFAAAAARLAGDPEIPDEVEASLLRAAQRIQALDGLATPPADAEALVLAMNRIQVRQGLAAYLEQSLGFVPANETEEQRLSDLAEAILAALGGAGVPADSAALVNMARYLVVAHGLTAEVLSADTFEVPQPLDPDNLLPLLADSDVLETALPLAQEELLGDDNEARLNYFMRSDQSPYYQAARLFDGVIDDQVLDPIYASVAIGQAEAGLVESAMLTVASSIFQKTWKAQAYKGIGLAQASFGDLDGAQASWQKALSLYDAYLATTEDGSGVPVISADDGLFYQSLSRALRDAGFPEQADQALAPLNTYFDAMAGQPYTTAYGRLAVAAGSNAEDLVTEAVAQGLAGDAFDAALSSVTFFHDVVSGMGKRDSEDKCYALKTMQLASVGEDYLQLALPDRARAVLEEYEALFDVACNQAAVATYADNFAGIYGALGLTDEFKALVAGDVRAYDQAHDKHYEADALAALAVYEARDLANAGEVEAAIDTVVASTDDLAEQVELLTFTGEGSTQSGKRYLARLLWDDGQPEAALAVADAAFDIATSAAFAAAETTPGNYLGQGCRKVAILYHWLERTDLARTRMDACAALGESRMSQWSTEEQAKAWGQLAGGYYFIGAFETSQTYLDRWESLIDQLGDSGTRASQYADMALFRASNASYDLALASMAASVQASLSAATVTDNQETLDDAIHDVLGGSGNTGRVDEYQSLIEFLRTAIGPEAPETAAAAASEAKALLRRVLVGEDGASGLLPLIAALNDPEDQETYRQDLVYWLTYAGYGSEAEVLAREVELATSRNARLARVAEAWVAADDYPSTTVARFDYDGDGRPDFYSPDSTEQQRTEFGLALDADIDGDGIPDATDATPYCASCDL</sequence>